<reference evidence="1" key="1">
    <citation type="journal article" date="2020" name="Nature">
        <title>Giant virus diversity and host interactions through global metagenomics.</title>
        <authorList>
            <person name="Schulz F."/>
            <person name="Roux S."/>
            <person name="Paez-Espino D."/>
            <person name="Jungbluth S."/>
            <person name="Walsh D.A."/>
            <person name="Denef V.J."/>
            <person name="McMahon K.D."/>
            <person name="Konstantinidis K.T."/>
            <person name="Eloe-Fadrosh E.A."/>
            <person name="Kyrpides N.C."/>
            <person name="Woyke T."/>
        </authorList>
    </citation>
    <scope>NUCLEOTIDE SEQUENCE</scope>
    <source>
        <strain evidence="1">GVMAG-M-3300023174-111</strain>
    </source>
</reference>
<evidence type="ECO:0000313" key="1">
    <source>
        <dbReference type="EMBL" id="QHT11235.1"/>
    </source>
</evidence>
<organism evidence="1">
    <name type="scientific">viral metagenome</name>
    <dbReference type="NCBI Taxonomy" id="1070528"/>
    <lineage>
        <taxon>unclassified sequences</taxon>
        <taxon>metagenomes</taxon>
        <taxon>organismal metagenomes</taxon>
    </lineage>
</organism>
<dbReference type="EMBL" id="MN739532">
    <property type="protein sequence ID" value="QHT11235.1"/>
    <property type="molecule type" value="Genomic_DNA"/>
</dbReference>
<dbReference type="AlphaFoldDB" id="A0A6C0D699"/>
<proteinExistence type="predicted"/>
<protein>
    <submittedName>
        <fullName evidence="1">Uncharacterized protein</fullName>
    </submittedName>
</protein>
<accession>A0A6C0D699</accession>
<name>A0A6C0D699_9ZZZZ</name>
<sequence length="66" mass="7513">MEILGLTKKERTAVRVIVPEYFHSENTWTEGEVPWNITDDNDTIPVTAKVPTFDPLEPCSIGHLFI</sequence>